<reference evidence="1 2" key="1">
    <citation type="submission" date="2016-09" db="EMBL/GenBank/DDBJ databases">
        <title>The draft genome of Dichanthelium oligosanthes: A C3 panicoid grass species.</title>
        <authorList>
            <person name="Studer A.J."/>
            <person name="Schnable J.C."/>
            <person name="Brutnell T.P."/>
        </authorList>
    </citation>
    <scope>NUCLEOTIDE SEQUENCE [LARGE SCALE GENOMIC DNA]</scope>
    <source>
        <strain evidence="2">cv. Kellogg 1175</strain>
        <tissue evidence="1">Leaf</tissue>
    </source>
</reference>
<dbReference type="EMBL" id="LWDX02069546">
    <property type="protein sequence ID" value="OEL14570.1"/>
    <property type="molecule type" value="Genomic_DNA"/>
</dbReference>
<evidence type="ECO:0000313" key="1">
    <source>
        <dbReference type="EMBL" id="OEL14570.1"/>
    </source>
</evidence>
<accession>A0A1E5UNW2</accession>
<gene>
    <name evidence="1" type="ORF">BAE44_0024414</name>
</gene>
<dbReference type="Proteomes" id="UP000095767">
    <property type="component" value="Unassembled WGS sequence"/>
</dbReference>
<evidence type="ECO:0000313" key="2">
    <source>
        <dbReference type="Proteomes" id="UP000095767"/>
    </source>
</evidence>
<dbReference type="AlphaFoldDB" id="A0A1E5UNW2"/>
<sequence>MSCPHRAGRAARCIDPGRPAARRRTSHLRGRHGLALGMPTAAPAKAAAKDAKPAAAPASHQCHVYGLGFEIG</sequence>
<protein>
    <submittedName>
        <fullName evidence="1">Uncharacterized protein</fullName>
    </submittedName>
</protein>
<name>A0A1E5UNW2_9POAL</name>
<organism evidence="1 2">
    <name type="scientific">Dichanthelium oligosanthes</name>
    <dbReference type="NCBI Taxonomy" id="888268"/>
    <lineage>
        <taxon>Eukaryota</taxon>
        <taxon>Viridiplantae</taxon>
        <taxon>Streptophyta</taxon>
        <taxon>Embryophyta</taxon>
        <taxon>Tracheophyta</taxon>
        <taxon>Spermatophyta</taxon>
        <taxon>Magnoliopsida</taxon>
        <taxon>Liliopsida</taxon>
        <taxon>Poales</taxon>
        <taxon>Poaceae</taxon>
        <taxon>PACMAD clade</taxon>
        <taxon>Panicoideae</taxon>
        <taxon>Panicodae</taxon>
        <taxon>Paniceae</taxon>
        <taxon>Dichantheliinae</taxon>
        <taxon>Dichanthelium</taxon>
    </lineage>
</organism>
<proteinExistence type="predicted"/>
<comment type="caution">
    <text evidence="1">The sequence shown here is derived from an EMBL/GenBank/DDBJ whole genome shotgun (WGS) entry which is preliminary data.</text>
</comment>
<keyword evidence="2" id="KW-1185">Reference proteome</keyword>